<feature type="compositionally biased region" description="Low complexity" evidence="1">
    <location>
        <begin position="1"/>
        <end position="15"/>
    </location>
</feature>
<sequence length="168" mass="18865">MTIDSTEPTSTTTTPNWRRCEERRTPTAASHDGNVDQKPYPTVPGELTSQTVTSFVEETEQAYLWNRILERERNLVYIDIMSISITDSKHTETGFVVYLVAEFGYGTDENEDGEATVHADGAVKTSYLVNDRFVGRVESTNWEHVVPREAADGTVLWCLPNITDEDSA</sequence>
<dbReference type="EMBL" id="BAABKX010000015">
    <property type="protein sequence ID" value="GAA5056663.1"/>
    <property type="molecule type" value="Genomic_DNA"/>
</dbReference>
<keyword evidence="3" id="KW-1185">Reference proteome</keyword>
<dbReference type="Proteomes" id="UP001501729">
    <property type="component" value="Unassembled WGS sequence"/>
</dbReference>
<name>A0AAV3ULG6_9EURY</name>
<accession>A0AAV3ULG6</accession>
<feature type="region of interest" description="Disordered" evidence="1">
    <location>
        <begin position="1"/>
        <end position="43"/>
    </location>
</feature>
<comment type="caution">
    <text evidence="2">The sequence shown here is derived from an EMBL/GenBank/DDBJ whole genome shotgun (WGS) entry which is preliminary data.</text>
</comment>
<organism evidence="2 3">
    <name type="scientific">Haladaptatus pallidirubidus</name>
    <dbReference type="NCBI Taxonomy" id="1008152"/>
    <lineage>
        <taxon>Archaea</taxon>
        <taxon>Methanobacteriati</taxon>
        <taxon>Methanobacteriota</taxon>
        <taxon>Stenosarchaea group</taxon>
        <taxon>Halobacteria</taxon>
        <taxon>Halobacteriales</taxon>
        <taxon>Haladaptataceae</taxon>
        <taxon>Haladaptatus</taxon>
    </lineage>
</organism>
<gene>
    <name evidence="2" type="ORF">GCM10025751_37770</name>
</gene>
<protein>
    <submittedName>
        <fullName evidence="2">Uncharacterized protein</fullName>
    </submittedName>
</protein>
<evidence type="ECO:0000256" key="1">
    <source>
        <dbReference type="SAM" id="MobiDB-lite"/>
    </source>
</evidence>
<reference evidence="2 3" key="1">
    <citation type="journal article" date="2019" name="Int. J. Syst. Evol. Microbiol.">
        <title>The Global Catalogue of Microorganisms (GCM) 10K type strain sequencing project: providing services to taxonomists for standard genome sequencing and annotation.</title>
        <authorList>
            <consortium name="The Broad Institute Genomics Platform"/>
            <consortium name="The Broad Institute Genome Sequencing Center for Infectious Disease"/>
            <person name="Wu L."/>
            <person name="Ma J."/>
        </authorList>
    </citation>
    <scope>NUCLEOTIDE SEQUENCE [LARGE SCALE GENOMIC DNA]</scope>
    <source>
        <strain evidence="2 3">JCM 17504</strain>
    </source>
</reference>
<evidence type="ECO:0000313" key="2">
    <source>
        <dbReference type="EMBL" id="GAA5056663.1"/>
    </source>
</evidence>
<proteinExistence type="predicted"/>
<dbReference type="AlphaFoldDB" id="A0AAV3ULG6"/>
<evidence type="ECO:0000313" key="3">
    <source>
        <dbReference type="Proteomes" id="UP001501729"/>
    </source>
</evidence>
<dbReference type="GeneID" id="68614358"/>
<dbReference type="RefSeq" id="WP_227774097.1">
    <property type="nucleotide sequence ID" value="NZ_BAABKX010000015.1"/>
</dbReference>